<feature type="domain" description="AB hydrolase-1" evidence="1">
    <location>
        <begin position="5"/>
        <end position="217"/>
    </location>
</feature>
<dbReference type="RefSeq" id="WP_326836686.1">
    <property type="nucleotide sequence ID" value="NZ_CP142149.1"/>
</dbReference>
<reference evidence="2 3" key="1">
    <citation type="journal article" date="2015" name="Int. J. Syst. Evol. Microbiol.">
        <title>Amycolatopsis rhabdoformis sp. nov., an actinomycete isolated from a tropical forest soil.</title>
        <authorList>
            <person name="Souza W.R."/>
            <person name="Silva R.E."/>
            <person name="Goodfellow M."/>
            <person name="Busarakam K."/>
            <person name="Figueiro F.S."/>
            <person name="Ferreira D."/>
            <person name="Rodrigues-Filho E."/>
            <person name="Moraes L.A.B."/>
            <person name="Zucchi T.D."/>
        </authorList>
    </citation>
    <scope>NUCLEOTIDE SEQUENCE [LARGE SCALE GENOMIC DNA]</scope>
    <source>
        <strain evidence="2 3">NCIMB 14900</strain>
    </source>
</reference>
<evidence type="ECO:0000259" key="1">
    <source>
        <dbReference type="Pfam" id="PF12697"/>
    </source>
</evidence>
<keyword evidence="2" id="KW-0378">Hydrolase</keyword>
<organism evidence="2 3">
    <name type="scientific">Amycolatopsis rhabdoformis</name>
    <dbReference type="NCBI Taxonomy" id="1448059"/>
    <lineage>
        <taxon>Bacteria</taxon>
        <taxon>Bacillati</taxon>
        <taxon>Actinomycetota</taxon>
        <taxon>Actinomycetes</taxon>
        <taxon>Pseudonocardiales</taxon>
        <taxon>Pseudonocardiaceae</taxon>
        <taxon>Amycolatopsis</taxon>
    </lineage>
</organism>
<dbReference type="GO" id="GO:0016787">
    <property type="term" value="F:hydrolase activity"/>
    <property type="evidence" value="ECO:0007669"/>
    <property type="project" value="UniProtKB-KW"/>
</dbReference>
<gene>
    <name evidence="2" type="ORF">VSH64_17545</name>
</gene>
<protein>
    <submittedName>
        <fullName evidence="2">Alpha/beta hydrolase</fullName>
    </submittedName>
</protein>
<dbReference type="PANTHER" id="PTHR37017">
    <property type="entry name" value="AB HYDROLASE-1 DOMAIN-CONTAINING PROTEIN-RELATED"/>
    <property type="match status" value="1"/>
</dbReference>
<dbReference type="Proteomes" id="UP001330812">
    <property type="component" value="Chromosome"/>
</dbReference>
<dbReference type="EMBL" id="CP142149">
    <property type="protein sequence ID" value="WSE33885.1"/>
    <property type="molecule type" value="Genomic_DNA"/>
</dbReference>
<accession>A0ABZ1IHD8</accession>
<evidence type="ECO:0000313" key="2">
    <source>
        <dbReference type="EMBL" id="WSE33885.1"/>
    </source>
</evidence>
<dbReference type="Pfam" id="PF12697">
    <property type="entry name" value="Abhydrolase_6"/>
    <property type="match status" value="1"/>
</dbReference>
<sequence length="230" mass="24488">MTDYILVHGAWCTGRVWDTVAAGLTDLGHTVHVVEQLPSTGGAGAGLAEDVEHVRQALRARPGAVLVAHSYAGIVAAELADEPDLAHTVHLASFWPRPGQALVDLRAEWDDPWLDDGGDGTLVVTDRVDHAHSMLAADLSDEDYAVFHATLRPQSLASVVTPASAPKRTHPATYVRCLRDQAVPTVDQVKMGAGADHTVTLDASHMVMLSRPRELVAVLAKVGENAKQPA</sequence>
<dbReference type="InterPro" id="IPR000073">
    <property type="entry name" value="AB_hydrolase_1"/>
</dbReference>
<dbReference type="Gene3D" id="3.40.50.1820">
    <property type="entry name" value="alpha/beta hydrolase"/>
    <property type="match status" value="1"/>
</dbReference>
<dbReference type="SUPFAM" id="SSF53474">
    <property type="entry name" value="alpha/beta-Hydrolases"/>
    <property type="match status" value="1"/>
</dbReference>
<dbReference type="InterPro" id="IPR052897">
    <property type="entry name" value="Sec-Metab_Biosynth_Hydrolase"/>
</dbReference>
<proteinExistence type="predicted"/>
<evidence type="ECO:0000313" key="3">
    <source>
        <dbReference type="Proteomes" id="UP001330812"/>
    </source>
</evidence>
<keyword evidence="3" id="KW-1185">Reference proteome</keyword>
<dbReference type="PANTHER" id="PTHR37017:SF11">
    <property type="entry name" value="ESTERASE_LIPASE_THIOESTERASE DOMAIN-CONTAINING PROTEIN"/>
    <property type="match status" value="1"/>
</dbReference>
<name>A0ABZ1IHD8_9PSEU</name>
<dbReference type="InterPro" id="IPR029058">
    <property type="entry name" value="AB_hydrolase_fold"/>
</dbReference>